<dbReference type="GO" id="GO:0006397">
    <property type="term" value="P:mRNA processing"/>
    <property type="evidence" value="ECO:0007669"/>
    <property type="project" value="UniProtKB-KW"/>
</dbReference>
<evidence type="ECO:0000259" key="10">
    <source>
        <dbReference type="Pfam" id="PF01909"/>
    </source>
</evidence>
<dbReference type="EC" id="2.7.7.19" evidence="3"/>
<dbReference type="Gene3D" id="3.30.460.10">
    <property type="entry name" value="Beta Polymerase, domain 2"/>
    <property type="match status" value="1"/>
</dbReference>
<feature type="domain" description="Polymerase nucleotidyl transferase" evidence="10">
    <location>
        <begin position="635"/>
        <end position="671"/>
    </location>
</feature>
<feature type="domain" description="MJ1316 RNA cyclic group end recognition" evidence="12">
    <location>
        <begin position="1153"/>
        <end position="1229"/>
    </location>
</feature>
<reference evidence="14" key="2">
    <citation type="submission" date="2023-06" db="EMBL/GenBank/DDBJ databases">
        <authorList>
            <consortium name="Lawrence Berkeley National Laboratory"/>
            <person name="Haridas S."/>
            <person name="Hensen N."/>
            <person name="Bonometti L."/>
            <person name="Westerberg I."/>
            <person name="Brannstrom I.O."/>
            <person name="Guillou S."/>
            <person name="Cros-Aarteil S."/>
            <person name="Calhoun S."/>
            <person name="Kuo A."/>
            <person name="Mondo S."/>
            <person name="Pangilinan J."/>
            <person name="Riley R."/>
            <person name="Labutti K."/>
            <person name="Andreopoulos B."/>
            <person name="Lipzen A."/>
            <person name="Chen C."/>
            <person name="Yanf M."/>
            <person name="Daum C."/>
            <person name="Ng V."/>
            <person name="Clum A."/>
            <person name="Steindorff A."/>
            <person name="Ohm R."/>
            <person name="Martin F."/>
            <person name="Silar P."/>
            <person name="Natvig D."/>
            <person name="Lalanne C."/>
            <person name="Gautier V."/>
            <person name="Ament-Velasquez S.L."/>
            <person name="Kruys A."/>
            <person name="Hutchinson M.I."/>
            <person name="Powell A.J."/>
            <person name="Barry K."/>
            <person name="Miller A.N."/>
            <person name="Grigoriev I.V."/>
            <person name="Debuchy R."/>
            <person name="Gladieux P."/>
            <person name="Thoren M.H."/>
            <person name="Johannesson H."/>
        </authorList>
    </citation>
    <scope>NUCLEOTIDE SEQUENCE</scope>
    <source>
        <strain evidence="14">CBS 118394</strain>
    </source>
</reference>
<name>A0AAE0I4S2_9PEZI</name>
<keyword evidence="8" id="KW-0539">Nucleus</keyword>
<dbReference type="SUPFAM" id="SSF55003">
    <property type="entry name" value="PAP/Archaeal CCA-adding enzyme, C-terminal domain"/>
    <property type="match status" value="1"/>
</dbReference>
<keyword evidence="7" id="KW-0067">ATP-binding</keyword>
<sequence length="1243" mass="139370">MATLEASSARDSISVNSHDTALCIIPPTHLWPAIDRLRSLYDKAYTKWPPHINLVYPFVRHDVLPSAAESIHSIPLELDAAGVFAHKHENTLHLHEDDATRSSRLSGLRKHVLKALGQPANNYQMHMTVAQTEDVDSSAHKLLLDKLRLLPPVRWEVDQLHILVRERLQLEGGTATSRMKIWGTIRLSDGDISRPEKPLGFYDKQLSLADKDQLRTSSPYYFNDEYDLWLPYDGAGKDLEYPEPEDYLQVSSYNVLAEFEWPPSEARHKLLRDDIFANTALADVLVLQEVTDSFLSYLLHDGLVRECYPYVSHGPPDQPDVEPLPSLLNIVILANFAFDWEFVSFHRKHKGSVVAKFRDGVGGNVFTTVLASVHLTHGLADGAVAAKKVEIQMLLKYLSETYPQNPWIVAGDTNISTSSYTIDAALKKKSISASTAGYLKSFDQVFADAGLVDAWTVTRAETGDVSDYSFDAADYEDDEVFEGEQGATYDPIRNPLAAAVVGTGFNMRPQRFDRILVRGQGLLEIRDFNKFGFRRNQTSDLPDATYASDHWGVRCAMKIVSTEEEEKKHKYSEDVSFLVVPVHLTKAPASLSAPGSVNECLSSLGVLPSNEEVDKRKIAFDLLKKVLLENKSNTTGQQQVVIVPVGSYALDVWTSASDIDVLCIGPFSSNTFFSLATQRLKKAAVASQGSLRVLRRVNANSGLMLELEVLGINMDLQYCPAAGIAQRWPDVLSTPASDPVWSLSAQALSKLKAVRDADYLRRSIPDLASFRLAHRFIKTWAKSRGIYSAKFGFLGGIQISLLLARVHKLLLVRESRTAPSIPDLLTTFFNHYATFDWQRQLVFDPLFHKHGSKLPYTRSTTREPLAILGYYPPSLNTSQAASVPSTRTIAEEFKRASALLTTAESNTAMTWTSFLDGGSPASNTTATAAADISSKVGAATYFLSAYKSYVKIDVQYWGLSPSRGRQFVGWLESRCVMLLVDMNRRAPGVYARMWPARFVEQEQVTAGNDDEEARDYQGCYIIGLDKLDESLSKEELKVASGALQTALRRFEEQMRGDEKYFDARSCWMGASMVNRGSLPPSLTVDAREWGEYTPGDDADESDDDEDEEETEEEDYDVQEEEAAAKKAKRGKKKQRGKKEEKKALPILPPGQKFRTAADVINRIRWDPELDSSEYIVGYEDRFLGARERALDTWKSEQTDEEFIPQHRILYFKRMKRASKLEDGEIVWERKTRRDIIFGSGVAE</sequence>
<dbReference type="Gene3D" id="3.60.10.10">
    <property type="entry name" value="Endonuclease/exonuclease/phosphatase"/>
    <property type="match status" value="1"/>
</dbReference>
<dbReference type="EMBL" id="JAUEDM010000004">
    <property type="protein sequence ID" value="KAK3318390.1"/>
    <property type="molecule type" value="Genomic_DNA"/>
</dbReference>
<dbReference type="Pfam" id="PF01909">
    <property type="entry name" value="NTP_transf_2"/>
    <property type="match status" value="1"/>
</dbReference>
<dbReference type="Gene3D" id="1.10.1410.10">
    <property type="match status" value="1"/>
</dbReference>
<evidence type="ECO:0000256" key="3">
    <source>
        <dbReference type="ARBA" id="ARBA00012388"/>
    </source>
</evidence>
<evidence type="ECO:0000259" key="11">
    <source>
        <dbReference type="Pfam" id="PF03372"/>
    </source>
</evidence>
<accession>A0AAE0I4S2</accession>
<protein>
    <recommendedName>
        <fullName evidence="3">polynucleotide adenylyltransferase</fullName>
        <ecNumber evidence="3">2.7.7.19</ecNumber>
    </recommendedName>
</protein>
<dbReference type="InterPro" id="IPR005135">
    <property type="entry name" value="Endo/exonuclease/phosphatase"/>
</dbReference>
<dbReference type="GO" id="GO:1990817">
    <property type="term" value="F:poly(A) RNA polymerase activity"/>
    <property type="evidence" value="ECO:0007669"/>
    <property type="project" value="UniProtKB-EC"/>
</dbReference>
<evidence type="ECO:0000256" key="7">
    <source>
        <dbReference type="ARBA" id="ARBA00022840"/>
    </source>
</evidence>
<evidence type="ECO:0000313" key="14">
    <source>
        <dbReference type="EMBL" id="KAK3318390.1"/>
    </source>
</evidence>
<dbReference type="GO" id="GO:0005524">
    <property type="term" value="F:ATP binding"/>
    <property type="evidence" value="ECO:0007669"/>
    <property type="project" value="UniProtKB-KW"/>
</dbReference>
<dbReference type="Pfam" id="PF04457">
    <property type="entry name" value="MJ1316"/>
    <property type="match status" value="1"/>
</dbReference>
<evidence type="ECO:0000259" key="13">
    <source>
        <dbReference type="Pfam" id="PF04928"/>
    </source>
</evidence>
<dbReference type="Pfam" id="PF04928">
    <property type="entry name" value="PAP_central"/>
    <property type="match status" value="1"/>
</dbReference>
<dbReference type="InterPro" id="IPR036691">
    <property type="entry name" value="Endo/exonu/phosph_ase_sf"/>
</dbReference>
<proteinExistence type="inferred from homology"/>
<feature type="compositionally biased region" description="Basic residues" evidence="9">
    <location>
        <begin position="1125"/>
        <end position="1136"/>
    </location>
</feature>
<dbReference type="InterPro" id="IPR040459">
    <property type="entry name" value="MJ1316"/>
</dbReference>
<dbReference type="SUPFAM" id="SSF81301">
    <property type="entry name" value="Nucleotidyltransferase"/>
    <property type="match status" value="1"/>
</dbReference>
<feature type="region of interest" description="Disordered" evidence="9">
    <location>
        <begin position="1077"/>
        <end position="1145"/>
    </location>
</feature>
<comment type="subcellular location">
    <subcellularLocation>
        <location evidence="1">Nucleus</location>
    </subcellularLocation>
</comment>
<gene>
    <name evidence="14" type="ORF">B0H66DRAFT_516600</name>
</gene>
<evidence type="ECO:0000256" key="1">
    <source>
        <dbReference type="ARBA" id="ARBA00004123"/>
    </source>
</evidence>
<dbReference type="GO" id="GO:0005634">
    <property type="term" value="C:nucleus"/>
    <property type="evidence" value="ECO:0007669"/>
    <property type="project" value="UniProtKB-SubCell"/>
</dbReference>
<organism evidence="14 15">
    <name type="scientific">Apodospora peruviana</name>
    <dbReference type="NCBI Taxonomy" id="516989"/>
    <lineage>
        <taxon>Eukaryota</taxon>
        <taxon>Fungi</taxon>
        <taxon>Dikarya</taxon>
        <taxon>Ascomycota</taxon>
        <taxon>Pezizomycotina</taxon>
        <taxon>Sordariomycetes</taxon>
        <taxon>Sordariomycetidae</taxon>
        <taxon>Sordariales</taxon>
        <taxon>Lasiosphaeriaceae</taxon>
        <taxon>Apodospora</taxon>
    </lineage>
</organism>
<feature type="domain" description="Poly(A) polymerase central" evidence="13">
    <location>
        <begin position="769"/>
        <end position="913"/>
    </location>
</feature>
<dbReference type="GO" id="GO:0003723">
    <property type="term" value="F:RNA binding"/>
    <property type="evidence" value="ECO:0007669"/>
    <property type="project" value="InterPro"/>
</dbReference>
<dbReference type="Gene3D" id="3.30.70.590">
    <property type="entry name" value="Poly(A) polymerase predicted RNA binding domain"/>
    <property type="match status" value="1"/>
</dbReference>
<evidence type="ECO:0000259" key="12">
    <source>
        <dbReference type="Pfam" id="PF04457"/>
    </source>
</evidence>
<dbReference type="InterPro" id="IPR002934">
    <property type="entry name" value="Polymerase_NTP_transf_dom"/>
</dbReference>
<keyword evidence="15" id="KW-1185">Reference proteome</keyword>
<dbReference type="PANTHER" id="PTHR10682">
    <property type="entry name" value="POLY A POLYMERASE"/>
    <property type="match status" value="1"/>
</dbReference>
<evidence type="ECO:0000256" key="6">
    <source>
        <dbReference type="ARBA" id="ARBA00022741"/>
    </source>
</evidence>
<feature type="compositionally biased region" description="Acidic residues" evidence="9">
    <location>
        <begin position="1094"/>
        <end position="1121"/>
    </location>
</feature>
<reference evidence="14" key="1">
    <citation type="journal article" date="2023" name="Mol. Phylogenet. Evol.">
        <title>Genome-scale phylogeny and comparative genomics of the fungal order Sordariales.</title>
        <authorList>
            <person name="Hensen N."/>
            <person name="Bonometti L."/>
            <person name="Westerberg I."/>
            <person name="Brannstrom I.O."/>
            <person name="Guillou S."/>
            <person name="Cros-Aarteil S."/>
            <person name="Calhoun S."/>
            <person name="Haridas S."/>
            <person name="Kuo A."/>
            <person name="Mondo S."/>
            <person name="Pangilinan J."/>
            <person name="Riley R."/>
            <person name="LaButti K."/>
            <person name="Andreopoulos B."/>
            <person name="Lipzen A."/>
            <person name="Chen C."/>
            <person name="Yan M."/>
            <person name="Daum C."/>
            <person name="Ng V."/>
            <person name="Clum A."/>
            <person name="Steindorff A."/>
            <person name="Ohm R.A."/>
            <person name="Martin F."/>
            <person name="Silar P."/>
            <person name="Natvig D.O."/>
            <person name="Lalanne C."/>
            <person name="Gautier V."/>
            <person name="Ament-Velasquez S.L."/>
            <person name="Kruys A."/>
            <person name="Hutchinson M.I."/>
            <person name="Powell A.J."/>
            <person name="Barry K."/>
            <person name="Miller A.N."/>
            <person name="Grigoriev I.V."/>
            <person name="Debuchy R."/>
            <person name="Gladieux P."/>
            <person name="Hiltunen Thoren M."/>
            <person name="Johannesson H."/>
        </authorList>
    </citation>
    <scope>NUCLEOTIDE SEQUENCE</scope>
    <source>
        <strain evidence="14">CBS 118394</strain>
    </source>
</reference>
<keyword evidence="4" id="KW-0507">mRNA processing</keyword>
<dbReference type="InterPro" id="IPR043519">
    <property type="entry name" value="NT_sf"/>
</dbReference>
<evidence type="ECO:0000256" key="5">
    <source>
        <dbReference type="ARBA" id="ARBA00022679"/>
    </source>
</evidence>
<comment type="similarity">
    <text evidence="2">Belongs to the poly(A) polymerase family.</text>
</comment>
<dbReference type="SUPFAM" id="SSF56219">
    <property type="entry name" value="DNase I-like"/>
    <property type="match status" value="1"/>
</dbReference>
<dbReference type="AlphaFoldDB" id="A0AAE0I4S2"/>
<evidence type="ECO:0000256" key="2">
    <source>
        <dbReference type="ARBA" id="ARBA00010912"/>
    </source>
</evidence>
<dbReference type="Proteomes" id="UP001283341">
    <property type="component" value="Unassembled WGS sequence"/>
</dbReference>
<evidence type="ECO:0000313" key="15">
    <source>
        <dbReference type="Proteomes" id="UP001283341"/>
    </source>
</evidence>
<keyword evidence="6" id="KW-0547">Nucleotide-binding</keyword>
<evidence type="ECO:0000256" key="4">
    <source>
        <dbReference type="ARBA" id="ARBA00022664"/>
    </source>
</evidence>
<comment type="caution">
    <text evidence="14">The sequence shown here is derived from an EMBL/GenBank/DDBJ whole genome shotgun (WGS) entry which is preliminary data.</text>
</comment>
<dbReference type="InterPro" id="IPR007012">
    <property type="entry name" value="PolA_pol_cen_dom"/>
</dbReference>
<feature type="domain" description="Endonuclease/exonuclease/phosphatase" evidence="11">
    <location>
        <begin position="252"/>
        <end position="467"/>
    </location>
</feature>
<dbReference type="Pfam" id="PF13563">
    <property type="entry name" value="2_5_RNA_ligase2"/>
    <property type="match status" value="1"/>
</dbReference>
<dbReference type="Pfam" id="PF03372">
    <property type="entry name" value="Exo_endo_phos"/>
    <property type="match status" value="1"/>
</dbReference>
<dbReference type="SUPFAM" id="SSF81631">
    <property type="entry name" value="PAP/OAS1 substrate-binding domain"/>
    <property type="match status" value="1"/>
</dbReference>
<dbReference type="GO" id="GO:0031123">
    <property type="term" value="P:RNA 3'-end processing"/>
    <property type="evidence" value="ECO:0007669"/>
    <property type="project" value="InterPro"/>
</dbReference>
<evidence type="ECO:0000256" key="8">
    <source>
        <dbReference type="ARBA" id="ARBA00023242"/>
    </source>
</evidence>
<evidence type="ECO:0000256" key="9">
    <source>
        <dbReference type="SAM" id="MobiDB-lite"/>
    </source>
</evidence>
<keyword evidence="5" id="KW-0808">Transferase</keyword>
<dbReference type="InterPro" id="IPR011068">
    <property type="entry name" value="NuclTrfase_I-like_C"/>
</dbReference>
<dbReference type="PANTHER" id="PTHR10682:SF23">
    <property type="entry name" value="POLYNUCLEOTIDE ADENYLYLTRANSFERASE"/>
    <property type="match status" value="1"/>
</dbReference>
<dbReference type="Gene3D" id="3.90.1140.10">
    <property type="entry name" value="Cyclic phosphodiesterase"/>
    <property type="match status" value="1"/>
</dbReference>